<evidence type="ECO:0000313" key="2">
    <source>
        <dbReference type="EMBL" id="GIM68308.1"/>
    </source>
</evidence>
<proteinExistence type="inferred from homology"/>
<protein>
    <recommendedName>
        <fullName evidence="4">Hydantoin racemase</fullName>
    </recommendedName>
</protein>
<accession>A0A919VM04</accession>
<keyword evidence="3" id="KW-1185">Reference proteome</keyword>
<dbReference type="Gene3D" id="3.40.50.12500">
    <property type="match status" value="1"/>
</dbReference>
<dbReference type="AlphaFoldDB" id="A0A919VM04"/>
<organism evidence="2 3">
    <name type="scientific">Winogradskya consettensis</name>
    <dbReference type="NCBI Taxonomy" id="113560"/>
    <lineage>
        <taxon>Bacteria</taxon>
        <taxon>Bacillati</taxon>
        <taxon>Actinomycetota</taxon>
        <taxon>Actinomycetes</taxon>
        <taxon>Micromonosporales</taxon>
        <taxon>Micromonosporaceae</taxon>
        <taxon>Winogradskya</taxon>
    </lineage>
</organism>
<gene>
    <name evidence="2" type="ORF">Aco04nite_10280</name>
</gene>
<evidence type="ECO:0000256" key="1">
    <source>
        <dbReference type="ARBA" id="ARBA00038414"/>
    </source>
</evidence>
<sequence>MRLWFQKHTVAGRLPLLDKWYDDHLAALVSPGTTVDIHTLPEGTYGDDTPFDLVGFGNLALRFNGYFGETALTAEREGYDAWIIAAGQDPGLREARTLAAIPALGYTETATFLAAMQNHRFGVLGFMPKLREPITDNIVRQGLRHLLADYQIADDGAEAVRRALDGDFTLFLDSFTRAAQKAVDAGAQLLIPAEGIPNEIFWHLGIHELHGVPVVDPAGLAVKTAELLVQLRDLRIFTRTGAGYWFRRPEPHISEHVERVFQGHLIGRA</sequence>
<comment type="similarity">
    <text evidence="1">Belongs to the HyuE racemase family.</text>
</comment>
<dbReference type="EMBL" id="BOQP01000004">
    <property type="protein sequence ID" value="GIM68308.1"/>
    <property type="molecule type" value="Genomic_DNA"/>
</dbReference>
<dbReference type="InterPro" id="IPR053714">
    <property type="entry name" value="Iso_Racemase_Enz_sf"/>
</dbReference>
<dbReference type="Pfam" id="PF01177">
    <property type="entry name" value="Asp_Glu_race"/>
    <property type="match status" value="1"/>
</dbReference>
<dbReference type="RefSeq" id="WP_212995996.1">
    <property type="nucleotide sequence ID" value="NZ_BAAATW010000002.1"/>
</dbReference>
<dbReference type="InterPro" id="IPR015942">
    <property type="entry name" value="Asp/Glu/hydantoin_racemase"/>
</dbReference>
<dbReference type="Proteomes" id="UP000680865">
    <property type="component" value="Unassembled WGS sequence"/>
</dbReference>
<reference evidence="2" key="1">
    <citation type="submission" date="2021-03" db="EMBL/GenBank/DDBJ databases">
        <title>Whole genome shotgun sequence of Actinoplanes consettensis NBRC 14913.</title>
        <authorList>
            <person name="Komaki H."/>
            <person name="Tamura T."/>
        </authorList>
    </citation>
    <scope>NUCLEOTIDE SEQUENCE</scope>
    <source>
        <strain evidence="2">NBRC 14913</strain>
    </source>
</reference>
<dbReference type="GO" id="GO:0047661">
    <property type="term" value="F:amino-acid racemase activity"/>
    <property type="evidence" value="ECO:0007669"/>
    <property type="project" value="InterPro"/>
</dbReference>
<evidence type="ECO:0008006" key="4">
    <source>
        <dbReference type="Google" id="ProtNLM"/>
    </source>
</evidence>
<evidence type="ECO:0000313" key="3">
    <source>
        <dbReference type="Proteomes" id="UP000680865"/>
    </source>
</evidence>
<comment type="caution">
    <text evidence="2">The sequence shown here is derived from an EMBL/GenBank/DDBJ whole genome shotgun (WGS) entry which is preliminary data.</text>
</comment>
<name>A0A919VM04_9ACTN</name>